<organism evidence="1 2">
    <name type="scientific">Dawidia soli</name>
    <dbReference type="NCBI Taxonomy" id="2782352"/>
    <lineage>
        <taxon>Bacteria</taxon>
        <taxon>Pseudomonadati</taxon>
        <taxon>Bacteroidota</taxon>
        <taxon>Cytophagia</taxon>
        <taxon>Cytophagales</taxon>
        <taxon>Chryseotaleaceae</taxon>
        <taxon>Dawidia</taxon>
    </lineage>
</organism>
<evidence type="ECO:0000313" key="2">
    <source>
        <dbReference type="Proteomes" id="UP001319180"/>
    </source>
</evidence>
<dbReference type="Pfam" id="PF13573">
    <property type="entry name" value="SprB"/>
    <property type="match status" value="7"/>
</dbReference>
<accession>A0AAP2DBL9</accession>
<dbReference type="InterPro" id="IPR026444">
    <property type="entry name" value="Secre_tail"/>
</dbReference>
<reference evidence="1 2" key="1">
    <citation type="submission" date="2021-05" db="EMBL/GenBank/DDBJ databases">
        <title>A Polyphasic approach of four new species of the genus Ohtaekwangia: Ohtaekwangia histidinii sp. nov., Ohtaekwangia cretensis sp. nov., Ohtaekwangia indiensis sp. nov., Ohtaekwangia reichenbachii sp. nov. from diverse environment.</title>
        <authorList>
            <person name="Octaviana S."/>
        </authorList>
    </citation>
    <scope>NUCLEOTIDE SEQUENCE [LARGE SCALE GENOMIC DNA]</scope>
    <source>
        <strain evidence="1 2">PWU37</strain>
    </source>
</reference>
<protein>
    <submittedName>
        <fullName evidence="1">T9SS type A sorting domain-containing protein</fullName>
    </submittedName>
</protein>
<evidence type="ECO:0000313" key="1">
    <source>
        <dbReference type="EMBL" id="MBT1686337.1"/>
    </source>
</evidence>
<dbReference type="InterPro" id="IPR025667">
    <property type="entry name" value="SprB_repeat"/>
</dbReference>
<gene>
    <name evidence="1" type="ORF">KK078_07215</name>
</gene>
<dbReference type="Gene3D" id="2.60.40.740">
    <property type="match status" value="3"/>
</dbReference>
<sequence>MKYINVRTLLIVLLLCTGREVVAQQYYINLRATFRMCGHPPCSGTGTFNGQGFRVNSGLSYTGELTIPAAEPPTAYSCTFSGGCGPPPCTTGGGSSGAMPSPYNGTVTMNNGIGSFTYCWEPVLAKTQAALSGIPCGEGNSVNISVGTWGYSYQWQVSVNETNDWKDLWTTSDASGAPLQSGSTVVSQDALRGLFGSNIYGKNFFFRAVVTGCKTRTAELSDAISFVAPKPVISVTSPTDVVCNGQSDGTVVMRIASTVVDRFFINCTNQDNGVIKIVEEAPVGNTTITGLSAGRWKFEVGNNNTIDRDLYGQCSDTIEHRVYEPPKVTVKFEPTLHNGYEIPCKGDSKGEVRAVGEGGVGGYKDFLWNTTTTGAMITGLAAGTYSVSLKDANGCAASGSVELKEPAAVQVSLSPPKTYLSGHAVSCWNKNDGGVNSVVSGGIPNRPYTYAWSTGVTSASISNVGTGTYTVKVTDENGCSGSKSITLEAPPAISFEIDQTGTLACPGHANVSFKGINVANTIGTVSYAWSSGETTLSVIDKGAGTYALTVSDQQGCSTTRSVTLNGPPAHTVTLVPLSDYNGSPIKCNGGSDGELEAIVKDPAGAIVSAKNYLWMQNGVKIGDGAGLTSMNDLREGVYKVVITYGTTCEAEYTYTLSDPDPVTARAAATTNYNDQPIRCFNGRDANIRATAGGGTPGAYSYRWNTGATDALLTGVGAGTYVVTVKDVNQCEGSATVTLDNPMPVEASILSVSDYSGYGVSCNGTNDGRITTEASGGSGGYTYSWSNGATTPVITGLAGGSYTLTVSDNNGCEDVVTQPISSPTVVTLSVVREKNISCFEGSDGEIELLAGGGVGNYQYSRNNGASWQPEHVFGTLTEGTYTITLRDGNGCTKTAPSTLSEPKQIMIDFADKQPAFCNDPAGTARAVVTGGVSGYTYRWEDGDGTVLDTDDVLSGVKGGIYTVIVRDNNACEERNDVSITSTDGAQATYVATAARCFDSSDGSAEITITKGDGPFVIRWPDGQSTLQGVNLKKAQYNVVITDRNNCTVVQTVDVPAPDAIALAVQSSMIPTCNGLCDGQMTLVASGGVGGYVYEWNGKTGAAQTQLCAVVYPVTVTDANNCVLHRDVELLQPEPLDIRAAKATLATCRDGCDGSLEALATGGNGGYQYTWAAGGNTNIKTGLCPGTYLISVQDLKGCQAEASLVLNNTPALPLDLGGGVTLCVGQSHTLDAGAPWTNVQWGSNTGFESTGQRVTITDVGSYWVEVLNDKGCVGRDTFLLETSYDLLQASFMIPGEAVAGDTVVMIDISWPLPETVAWQYPAAMREVLNLGDVLFGQFDAAGTYEVAMTARLGECVDQISKTIVILGEGAESEGGKLGYEKFVKEFTVYPNPTDGAFDVGIELLEESPVTLSIWNSPTGILIKQVQRNDQKLYHVSFDLRPLNAGTYILRLDHAKGKEYIRFVVY</sequence>
<dbReference type="RefSeq" id="WP_254089578.1">
    <property type="nucleotide sequence ID" value="NZ_JAHESC010000007.1"/>
</dbReference>
<proteinExistence type="predicted"/>
<comment type="caution">
    <text evidence="1">The sequence shown here is derived from an EMBL/GenBank/DDBJ whole genome shotgun (WGS) entry which is preliminary data.</text>
</comment>
<keyword evidence="2" id="KW-1185">Reference proteome</keyword>
<dbReference type="NCBIfam" id="TIGR04183">
    <property type="entry name" value="Por_Secre_tail"/>
    <property type="match status" value="1"/>
</dbReference>
<dbReference type="EMBL" id="JAHESC010000007">
    <property type="protein sequence ID" value="MBT1686337.1"/>
    <property type="molecule type" value="Genomic_DNA"/>
</dbReference>
<dbReference type="Proteomes" id="UP001319180">
    <property type="component" value="Unassembled WGS sequence"/>
</dbReference>
<name>A0AAP2DBL9_9BACT</name>